<accession>A0ACC2I6P5</accession>
<gene>
    <name evidence="1" type="ORF">ONZ43_g5772</name>
</gene>
<name>A0ACC2I6P5_9PEZI</name>
<evidence type="ECO:0000313" key="2">
    <source>
        <dbReference type="Proteomes" id="UP001153334"/>
    </source>
</evidence>
<reference evidence="1" key="1">
    <citation type="submission" date="2022-11" db="EMBL/GenBank/DDBJ databases">
        <title>Genome Sequence of Nemania bipapillata.</title>
        <authorList>
            <person name="Buettner E."/>
        </authorList>
    </citation>
    <scope>NUCLEOTIDE SEQUENCE</scope>
    <source>
        <strain evidence="1">CP14</strain>
    </source>
</reference>
<dbReference type="EMBL" id="JAPESX010001873">
    <property type="protein sequence ID" value="KAJ8110831.1"/>
    <property type="molecule type" value="Genomic_DNA"/>
</dbReference>
<proteinExistence type="predicted"/>
<comment type="caution">
    <text evidence="1">The sequence shown here is derived from an EMBL/GenBank/DDBJ whole genome shotgun (WGS) entry which is preliminary data.</text>
</comment>
<keyword evidence="2" id="KW-1185">Reference proteome</keyword>
<sequence>MLKRFRAWQYVWAGPSLIQKGFDKSNGEPYEVPTPETRYVFVSDPKHIQELDDAPDAVLSLQAAARHMLQPKYTMHGFSWFDLRGAEGFGIERVVRTLLTNFLPEILPDVGRMVRVKMEQLMPNHTVVGKGGPETSVFALMKELVAHTNAYVLFGKELGDNEEFMKAASTFMDQTLVVAEIIRLVPRWAVPVIGNWTSSKFDSDKVMHSTLLAIIEKRLEERNARKLGQKVPKHPDCIQWVMDTSPTWGAERVVWELMAIWFGACYSLSVTSAFTIQDLCRYSEHVPYLRAEIESQYGEFETTGKGAAPCSKASSRSRRVSTQLSPVVSTRRHAVKPFEFSDGTKLGVGDWACTPVHAINHDPTYYPDPMKFDGFRFADPAVVEKATGPRNAGPTQPEPSDLTEVSSKWQFWGTGRMACPGRFYASMTLKVILGQILANYDCTLPAPEAKSLLTWRSTFFPRESFKVTFSPRITI</sequence>
<organism evidence="1 2">
    <name type="scientific">Nemania bipapillata</name>
    <dbReference type="NCBI Taxonomy" id="110536"/>
    <lineage>
        <taxon>Eukaryota</taxon>
        <taxon>Fungi</taxon>
        <taxon>Dikarya</taxon>
        <taxon>Ascomycota</taxon>
        <taxon>Pezizomycotina</taxon>
        <taxon>Sordariomycetes</taxon>
        <taxon>Xylariomycetidae</taxon>
        <taxon>Xylariales</taxon>
        <taxon>Xylariaceae</taxon>
        <taxon>Nemania</taxon>
    </lineage>
</organism>
<evidence type="ECO:0000313" key="1">
    <source>
        <dbReference type="EMBL" id="KAJ8110831.1"/>
    </source>
</evidence>
<dbReference type="Proteomes" id="UP001153334">
    <property type="component" value="Unassembled WGS sequence"/>
</dbReference>
<protein>
    <submittedName>
        <fullName evidence="1">Uncharacterized protein</fullName>
    </submittedName>
</protein>